<gene>
    <name evidence="2" type="ORF">C8D99_12914</name>
</gene>
<dbReference type="CDD" id="cd07432">
    <property type="entry name" value="PHP_HisPPase"/>
    <property type="match status" value="1"/>
</dbReference>
<evidence type="ECO:0000259" key="1">
    <source>
        <dbReference type="SMART" id="SM00481"/>
    </source>
</evidence>
<evidence type="ECO:0000313" key="3">
    <source>
        <dbReference type="Proteomes" id="UP000295066"/>
    </source>
</evidence>
<feature type="domain" description="Polymerase/histidinol phosphatase N-terminal" evidence="1">
    <location>
        <begin position="3"/>
        <end position="70"/>
    </location>
</feature>
<dbReference type="InterPro" id="IPR016195">
    <property type="entry name" value="Pol/histidinol_Pase-like"/>
</dbReference>
<dbReference type="PANTHER" id="PTHR42924:SF3">
    <property type="entry name" value="POLYMERASE_HISTIDINOL PHOSPHATASE N-TERMINAL DOMAIN-CONTAINING PROTEIN"/>
    <property type="match status" value="1"/>
</dbReference>
<dbReference type="EMBL" id="SORI01000029">
    <property type="protein sequence ID" value="TDY53848.1"/>
    <property type="molecule type" value="Genomic_DNA"/>
</dbReference>
<sequence>MILDTHVHSKEFSYDSPLPIREAILRGKAAGLDGLCVTDHEHMGMRRLAEQLTRRHDFLVLVGMEFLTFEGDLLVFGLDKVPDRAMHADELVSLVNRQGGCAVSAHPFRDNDRGLGNGIRGLHSLHGIEALNGSTRPHHNAMASDLAFELGFARLGGSDAHLPERVGLCATRFLQPVRNEGDLIRAVRAGLVEPVVLEDGRYRTQTIPADRVPVIEASSRRMEQERLYVS</sequence>
<proteinExistence type="predicted"/>
<name>A0A4R8LYZ4_9BACT</name>
<dbReference type="InterPro" id="IPR004013">
    <property type="entry name" value="PHP_dom"/>
</dbReference>
<organism evidence="2 3">
    <name type="scientific">Aminivibrio pyruvatiphilus</name>
    <dbReference type="NCBI Taxonomy" id="1005740"/>
    <lineage>
        <taxon>Bacteria</taxon>
        <taxon>Thermotogati</taxon>
        <taxon>Synergistota</taxon>
        <taxon>Synergistia</taxon>
        <taxon>Synergistales</taxon>
        <taxon>Aminobacteriaceae</taxon>
        <taxon>Aminivibrio</taxon>
    </lineage>
</organism>
<dbReference type="GO" id="GO:0004534">
    <property type="term" value="F:5'-3' RNA exonuclease activity"/>
    <property type="evidence" value="ECO:0007669"/>
    <property type="project" value="TreeGrafter"/>
</dbReference>
<reference evidence="2 3" key="1">
    <citation type="submission" date="2019-03" db="EMBL/GenBank/DDBJ databases">
        <title>Genomic Encyclopedia of Type Strains, Phase IV (KMG-IV): sequencing the most valuable type-strain genomes for metagenomic binning, comparative biology and taxonomic classification.</title>
        <authorList>
            <person name="Goeker M."/>
        </authorList>
    </citation>
    <scope>NUCLEOTIDE SEQUENCE [LARGE SCALE GENOMIC DNA]</scope>
    <source>
        <strain evidence="2 3">DSM 25964</strain>
    </source>
</reference>
<dbReference type="RefSeq" id="WP_133959117.1">
    <property type="nucleotide sequence ID" value="NZ_SORI01000029.1"/>
</dbReference>
<dbReference type="AlphaFoldDB" id="A0A4R8LYZ4"/>
<dbReference type="GO" id="GO:0035312">
    <property type="term" value="F:5'-3' DNA exonuclease activity"/>
    <property type="evidence" value="ECO:0007669"/>
    <property type="project" value="TreeGrafter"/>
</dbReference>
<dbReference type="OrthoDB" id="9775360at2"/>
<dbReference type="Proteomes" id="UP000295066">
    <property type="component" value="Unassembled WGS sequence"/>
</dbReference>
<accession>A0A4R8LYZ4</accession>
<dbReference type="Pfam" id="PF02811">
    <property type="entry name" value="PHP"/>
    <property type="match status" value="1"/>
</dbReference>
<protein>
    <recommendedName>
        <fullName evidence="1">Polymerase/histidinol phosphatase N-terminal domain-containing protein</fullName>
    </recommendedName>
</protein>
<dbReference type="SUPFAM" id="SSF89550">
    <property type="entry name" value="PHP domain-like"/>
    <property type="match status" value="1"/>
</dbReference>
<dbReference type="SMART" id="SM00481">
    <property type="entry name" value="POLIIIAc"/>
    <property type="match status" value="1"/>
</dbReference>
<comment type="caution">
    <text evidence="2">The sequence shown here is derived from an EMBL/GenBank/DDBJ whole genome shotgun (WGS) entry which is preliminary data.</text>
</comment>
<dbReference type="PANTHER" id="PTHR42924">
    <property type="entry name" value="EXONUCLEASE"/>
    <property type="match status" value="1"/>
</dbReference>
<dbReference type="InterPro" id="IPR052018">
    <property type="entry name" value="PHP_domain"/>
</dbReference>
<evidence type="ECO:0000313" key="2">
    <source>
        <dbReference type="EMBL" id="TDY53848.1"/>
    </source>
</evidence>
<keyword evidence="3" id="KW-1185">Reference proteome</keyword>
<dbReference type="Pfam" id="PF13263">
    <property type="entry name" value="PHP_C"/>
    <property type="match status" value="1"/>
</dbReference>
<dbReference type="InterPro" id="IPR003141">
    <property type="entry name" value="Pol/His_phosphatase_N"/>
</dbReference>
<dbReference type="Gene3D" id="3.20.20.140">
    <property type="entry name" value="Metal-dependent hydrolases"/>
    <property type="match status" value="1"/>
</dbReference>